<dbReference type="Proteomes" id="UP000299102">
    <property type="component" value="Unassembled WGS sequence"/>
</dbReference>
<accession>A0A4C1ZRI5</accession>
<dbReference type="AlphaFoldDB" id="A0A4C1ZRI5"/>
<protein>
    <submittedName>
        <fullName evidence="1">Uncharacterized protein</fullName>
    </submittedName>
</protein>
<name>A0A4C1ZRI5_EUMVA</name>
<proteinExistence type="predicted"/>
<comment type="caution">
    <text evidence="1">The sequence shown here is derived from an EMBL/GenBank/DDBJ whole genome shotgun (WGS) entry which is preliminary data.</text>
</comment>
<organism evidence="1 2">
    <name type="scientific">Eumeta variegata</name>
    <name type="common">Bagworm moth</name>
    <name type="synonym">Eumeta japonica</name>
    <dbReference type="NCBI Taxonomy" id="151549"/>
    <lineage>
        <taxon>Eukaryota</taxon>
        <taxon>Metazoa</taxon>
        <taxon>Ecdysozoa</taxon>
        <taxon>Arthropoda</taxon>
        <taxon>Hexapoda</taxon>
        <taxon>Insecta</taxon>
        <taxon>Pterygota</taxon>
        <taxon>Neoptera</taxon>
        <taxon>Endopterygota</taxon>
        <taxon>Lepidoptera</taxon>
        <taxon>Glossata</taxon>
        <taxon>Ditrysia</taxon>
        <taxon>Tineoidea</taxon>
        <taxon>Psychidae</taxon>
        <taxon>Oiketicinae</taxon>
        <taxon>Eumeta</taxon>
    </lineage>
</organism>
<gene>
    <name evidence="1" type="ORF">EVAR_38918_1</name>
</gene>
<keyword evidence="2" id="KW-1185">Reference proteome</keyword>
<sequence>MLEATIIHSASRLNHGARALFGPMRDQTFRSGVRVTVCSGVAVPLAAVTLDRPWSLDPDPRPQTFRFAKIDLTSSVLGRYSQHQPGGEPSRATKAV</sequence>
<evidence type="ECO:0000313" key="1">
    <source>
        <dbReference type="EMBL" id="GBP90012.1"/>
    </source>
</evidence>
<dbReference type="EMBL" id="BGZK01002049">
    <property type="protein sequence ID" value="GBP90012.1"/>
    <property type="molecule type" value="Genomic_DNA"/>
</dbReference>
<reference evidence="1 2" key="1">
    <citation type="journal article" date="2019" name="Commun. Biol.">
        <title>The bagworm genome reveals a unique fibroin gene that provides high tensile strength.</title>
        <authorList>
            <person name="Kono N."/>
            <person name="Nakamura H."/>
            <person name="Ohtoshi R."/>
            <person name="Tomita M."/>
            <person name="Numata K."/>
            <person name="Arakawa K."/>
        </authorList>
    </citation>
    <scope>NUCLEOTIDE SEQUENCE [LARGE SCALE GENOMIC DNA]</scope>
</reference>
<evidence type="ECO:0000313" key="2">
    <source>
        <dbReference type="Proteomes" id="UP000299102"/>
    </source>
</evidence>